<keyword evidence="9" id="KW-1133">Transmembrane helix</keyword>
<dbReference type="Pfam" id="PF16363">
    <property type="entry name" value="GDP_Man_Dehyd"/>
    <property type="match status" value="1"/>
</dbReference>
<dbReference type="PANTHER" id="PTHR43078:SF6">
    <property type="entry name" value="UDP-GLUCURONIC ACID DECARBOXYLASE 1"/>
    <property type="match status" value="1"/>
</dbReference>
<dbReference type="GO" id="GO:0070403">
    <property type="term" value="F:NAD+ binding"/>
    <property type="evidence" value="ECO:0007669"/>
    <property type="project" value="InterPro"/>
</dbReference>
<feature type="domain" description="NAD(P)-binding" evidence="15">
    <location>
        <begin position="4"/>
        <end position="308"/>
    </location>
</feature>
<keyword evidence="8" id="KW-0735">Signal-anchor</keyword>
<gene>
    <name evidence="16" type="ORF">UFOPK1722_02001</name>
</gene>
<dbReference type="EC" id="4.1.1.35" evidence="5"/>
<evidence type="ECO:0000256" key="11">
    <source>
        <dbReference type="ARBA" id="ARBA00023034"/>
    </source>
</evidence>
<evidence type="ECO:0000256" key="1">
    <source>
        <dbReference type="ARBA" id="ARBA00001911"/>
    </source>
</evidence>
<evidence type="ECO:0000256" key="5">
    <source>
        <dbReference type="ARBA" id="ARBA00012290"/>
    </source>
</evidence>
<dbReference type="InterPro" id="IPR016040">
    <property type="entry name" value="NAD(P)-bd_dom"/>
</dbReference>
<proteinExistence type="inferred from homology"/>
<name>A0A6J6GDC0_9ZZZZ</name>
<protein>
    <recommendedName>
        <fullName evidence="5">UDP-glucuronate decarboxylase</fullName>
        <ecNumber evidence="5">4.1.1.35</ecNumber>
    </recommendedName>
</protein>
<dbReference type="EMBL" id="CAEZTS010000259">
    <property type="protein sequence ID" value="CAB4597563.1"/>
    <property type="molecule type" value="Genomic_DNA"/>
</dbReference>
<evidence type="ECO:0000256" key="6">
    <source>
        <dbReference type="ARBA" id="ARBA00022692"/>
    </source>
</evidence>
<evidence type="ECO:0000256" key="2">
    <source>
        <dbReference type="ARBA" id="ARBA00004447"/>
    </source>
</evidence>
<evidence type="ECO:0000256" key="8">
    <source>
        <dbReference type="ARBA" id="ARBA00022968"/>
    </source>
</evidence>
<dbReference type="AlphaFoldDB" id="A0A6J6GDC0"/>
<dbReference type="UniPathway" id="UPA00796">
    <property type="reaction ID" value="UER00771"/>
</dbReference>
<keyword evidence="7" id="KW-0210">Decarboxylase</keyword>
<keyword evidence="12" id="KW-0472">Membrane</keyword>
<dbReference type="GO" id="GO:0033320">
    <property type="term" value="P:UDP-D-xylose biosynthetic process"/>
    <property type="evidence" value="ECO:0007669"/>
    <property type="project" value="UniProtKB-UniPathway"/>
</dbReference>
<evidence type="ECO:0000256" key="10">
    <source>
        <dbReference type="ARBA" id="ARBA00023027"/>
    </source>
</evidence>
<accession>A0A6J6GDC0</accession>
<organism evidence="16">
    <name type="scientific">freshwater metagenome</name>
    <dbReference type="NCBI Taxonomy" id="449393"/>
    <lineage>
        <taxon>unclassified sequences</taxon>
        <taxon>metagenomes</taxon>
        <taxon>ecological metagenomes</taxon>
    </lineage>
</organism>
<comment type="similarity">
    <text evidence="4">Belongs to the NAD(P)-dependent epimerase/dehydratase family. UDP-glucuronic acid decarboxylase subfamily.</text>
</comment>
<keyword evidence="11" id="KW-0333">Golgi apparatus</keyword>
<reference evidence="16" key="1">
    <citation type="submission" date="2020-05" db="EMBL/GenBank/DDBJ databases">
        <authorList>
            <person name="Chiriac C."/>
            <person name="Salcher M."/>
            <person name="Ghai R."/>
            <person name="Kavagutti S V."/>
        </authorList>
    </citation>
    <scope>NUCLEOTIDE SEQUENCE</scope>
</reference>
<dbReference type="InterPro" id="IPR044516">
    <property type="entry name" value="UXS-like"/>
</dbReference>
<dbReference type="Gene3D" id="3.40.50.720">
    <property type="entry name" value="NAD(P)-binding Rossmann-like Domain"/>
    <property type="match status" value="1"/>
</dbReference>
<dbReference type="InterPro" id="IPR036291">
    <property type="entry name" value="NAD(P)-bd_dom_sf"/>
</dbReference>
<dbReference type="SUPFAM" id="SSF51735">
    <property type="entry name" value="NAD(P)-binding Rossmann-fold domains"/>
    <property type="match status" value="1"/>
</dbReference>
<dbReference type="GO" id="GO:0032580">
    <property type="term" value="C:Golgi cisterna membrane"/>
    <property type="evidence" value="ECO:0007669"/>
    <property type="project" value="UniProtKB-SubCell"/>
</dbReference>
<evidence type="ECO:0000256" key="12">
    <source>
        <dbReference type="ARBA" id="ARBA00023136"/>
    </source>
</evidence>
<keyword evidence="14" id="KW-0456">Lyase</keyword>
<evidence type="ECO:0000256" key="7">
    <source>
        <dbReference type="ARBA" id="ARBA00022793"/>
    </source>
</evidence>
<keyword evidence="6" id="KW-0812">Transmembrane</keyword>
<evidence type="ECO:0000256" key="3">
    <source>
        <dbReference type="ARBA" id="ARBA00005100"/>
    </source>
</evidence>
<dbReference type="PANTHER" id="PTHR43078">
    <property type="entry name" value="UDP-GLUCURONIC ACID DECARBOXYLASE-RELATED"/>
    <property type="match status" value="1"/>
</dbReference>
<evidence type="ECO:0000259" key="15">
    <source>
        <dbReference type="Pfam" id="PF16363"/>
    </source>
</evidence>
<keyword evidence="13" id="KW-0325">Glycoprotein</keyword>
<evidence type="ECO:0000256" key="14">
    <source>
        <dbReference type="ARBA" id="ARBA00023239"/>
    </source>
</evidence>
<dbReference type="CDD" id="cd05230">
    <property type="entry name" value="UGD_SDR_e"/>
    <property type="match status" value="1"/>
</dbReference>
<evidence type="ECO:0000313" key="16">
    <source>
        <dbReference type="EMBL" id="CAB4597563.1"/>
    </source>
</evidence>
<dbReference type="GO" id="GO:0042732">
    <property type="term" value="P:D-xylose metabolic process"/>
    <property type="evidence" value="ECO:0007669"/>
    <property type="project" value="InterPro"/>
</dbReference>
<comment type="pathway">
    <text evidence="3">Nucleotide-sugar biosynthesis; UDP-alpha-D-xylose biosynthesis; UDP-alpha-D-xylose from UDP-alpha-D-glucuronate: step 1/1.</text>
</comment>
<evidence type="ECO:0000256" key="9">
    <source>
        <dbReference type="ARBA" id="ARBA00022989"/>
    </source>
</evidence>
<dbReference type="FunFam" id="3.40.50.720:FF:000065">
    <property type="entry name" value="UDP-glucuronic acid decarboxylase 1"/>
    <property type="match status" value="1"/>
</dbReference>
<evidence type="ECO:0000256" key="13">
    <source>
        <dbReference type="ARBA" id="ARBA00023180"/>
    </source>
</evidence>
<comment type="subcellular location">
    <subcellularLocation>
        <location evidence="2">Golgi apparatus</location>
        <location evidence="2">Golgi stack membrane</location>
        <topology evidence="2">Single-pass type II membrane protein</topology>
    </subcellularLocation>
</comment>
<keyword evidence="10" id="KW-0520">NAD</keyword>
<sequence length="319" mass="34938">MRVLLAGGAGFIGSHMADALLARGDEVVAIDNLCTGRRHNVSHLAHNPSFTLIEHDITREWPAHPALSGRFDAVLDFASPASPNDFATMPLEILAVGSTGTRALLDRALADGALFFLTSTSEVYGDPLVHPQPESYWGNVSSTGPRSCYDEAKRFSEALTMAYHRVHGLDVRIVRIFNTYGERMRPNDGRVVNTFVVQALTGRPLTLHGDGRQTRSFCHVNDEVRGLMALLDSDITTPVNIGNPGEFTMRELAELVNDLTDSRSPIVSVPLPAEREGDPMQRCPDITLARSALGWEPSIALRDGLALMIEHFRTNEDIS</sequence>
<evidence type="ECO:0000256" key="4">
    <source>
        <dbReference type="ARBA" id="ARBA00007505"/>
    </source>
</evidence>
<comment type="cofactor">
    <cofactor evidence="1">
        <name>NAD(+)</name>
        <dbReference type="ChEBI" id="CHEBI:57540"/>
    </cofactor>
</comment>
<dbReference type="GO" id="GO:0048040">
    <property type="term" value="F:UDP-glucuronate decarboxylase activity"/>
    <property type="evidence" value="ECO:0007669"/>
    <property type="project" value="UniProtKB-EC"/>
</dbReference>